<evidence type="ECO:0000256" key="3">
    <source>
        <dbReference type="ARBA" id="ARBA00022741"/>
    </source>
</evidence>
<dbReference type="Pfam" id="PF00005">
    <property type="entry name" value="ABC_tran"/>
    <property type="match status" value="2"/>
</dbReference>
<keyword evidence="1" id="KW-0813">Transport</keyword>
<feature type="domain" description="ABC transporter" evidence="6">
    <location>
        <begin position="19"/>
        <end position="256"/>
    </location>
</feature>
<dbReference type="RefSeq" id="WP_163203032.1">
    <property type="nucleotide sequence ID" value="NZ_JAAGWG010000007.1"/>
</dbReference>
<accession>A0A6L9VZV8</accession>
<dbReference type="GO" id="GO:0005524">
    <property type="term" value="F:ATP binding"/>
    <property type="evidence" value="ECO:0007669"/>
    <property type="project" value="UniProtKB-KW"/>
</dbReference>
<dbReference type="CDD" id="cd03216">
    <property type="entry name" value="ABC_Carb_Monos_I"/>
    <property type="match status" value="1"/>
</dbReference>
<proteinExistence type="predicted"/>
<dbReference type="GO" id="GO:0016887">
    <property type="term" value="F:ATP hydrolysis activity"/>
    <property type="evidence" value="ECO:0007669"/>
    <property type="project" value="InterPro"/>
</dbReference>
<feature type="domain" description="ABC transporter" evidence="6">
    <location>
        <begin position="257"/>
        <end position="512"/>
    </location>
</feature>
<dbReference type="CDD" id="cd03215">
    <property type="entry name" value="ABC_Carb_Monos_II"/>
    <property type="match status" value="1"/>
</dbReference>
<dbReference type="InterPro" id="IPR003593">
    <property type="entry name" value="AAA+_ATPase"/>
</dbReference>
<evidence type="ECO:0000256" key="4">
    <source>
        <dbReference type="ARBA" id="ARBA00022840"/>
    </source>
</evidence>
<evidence type="ECO:0000256" key="5">
    <source>
        <dbReference type="SAM" id="MobiDB-lite"/>
    </source>
</evidence>
<dbReference type="SMART" id="SM00382">
    <property type="entry name" value="AAA"/>
    <property type="match status" value="2"/>
</dbReference>
<evidence type="ECO:0000256" key="2">
    <source>
        <dbReference type="ARBA" id="ARBA00022737"/>
    </source>
</evidence>
<protein>
    <submittedName>
        <fullName evidence="7">Sugar ABC transporter ATP-binding protein</fullName>
    </submittedName>
</protein>
<keyword evidence="2" id="KW-0677">Repeat</keyword>
<dbReference type="PANTHER" id="PTHR43790:SF9">
    <property type="entry name" value="GALACTOFURANOSE TRANSPORTER ATP-BINDING PROTEIN YTFR"/>
    <property type="match status" value="1"/>
</dbReference>
<evidence type="ECO:0000313" key="7">
    <source>
        <dbReference type="EMBL" id="NEK85228.1"/>
    </source>
</evidence>
<evidence type="ECO:0000256" key="1">
    <source>
        <dbReference type="ARBA" id="ARBA00022448"/>
    </source>
</evidence>
<keyword evidence="3" id="KW-0547">Nucleotide-binding</keyword>
<evidence type="ECO:0000313" key="8">
    <source>
        <dbReference type="Proteomes" id="UP000479241"/>
    </source>
</evidence>
<sequence length="515" mass="55439">MASTTTPGRSTTDRPGPLLDVRGLVKDYPGQRALDHMDFTLREGEIHALLGENGAGKSTLIKAVAGAIGVDGGSISVGGTEMEMRTPHVARAAGISVVHQHGNLVTDLSILENVLLTEGMYRRAGVLVDWKRSRERVRQVLARVGVERKPDVLVRDLSPHEVALVSLAKALAGDARVVILDEPTAALLPDEVERLFGQMRQLAAEGIGFVYVTHRLGEVFQICDRITVMRDGRLVGSWDRAELDHDALVDHLVGPEKALAEITRATEEIGPPVLEVSGLSAAGLHDVSFDVREREVLGVASLPGEGSEALVEALFGLRRAGGSVLLRGKRLDVGSPRRAVRSGVALVPRDRQAHGLVPDMSVRENATLAATDRFRTDVVTRLMSRRSERQTLASVMKRLQVKTPSLETSISSLSGGNAQKVVIGRWLVRQSDVYLLDSPTAAVDVHAKSEIYALARELASSGAPVIFTSTEVEELVRLCDRVVVLHGGRIVGELTGDDLTVAAILRMSFGSSVDQ</sequence>
<keyword evidence="4 7" id="KW-0067">ATP-binding</keyword>
<dbReference type="PROSITE" id="PS00211">
    <property type="entry name" value="ABC_TRANSPORTER_1"/>
    <property type="match status" value="1"/>
</dbReference>
<reference evidence="7 8" key="1">
    <citation type="submission" date="2019-12" db="EMBL/GenBank/DDBJ databases">
        <title>the WGS of Blastococcus saxobsidens 67B17.</title>
        <authorList>
            <person name="Jiang Z."/>
        </authorList>
    </citation>
    <scope>NUCLEOTIDE SEQUENCE [LARGE SCALE GENOMIC DNA]</scope>
    <source>
        <strain evidence="7 8">67B17</strain>
    </source>
</reference>
<organism evidence="7 8">
    <name type="scientific">Blastococcus saxobsidens</name>
    <dbReference type="NCBI Taxonomy" id="138336"/>
    <lineage>
        <taxon>Bacteria</taxon>
        <taxon>Bacillati</taxon>
        <taxon>Actinomycetota</taxon>
        <taxon>Actinomycetes</taxon>
        <taxon>Geodermatophilales</taxon>
        <taxon>Geodermatophilaceae</taxon>
        <taxon>Blastococcus</taxon>
    </lineage>
</organism>
<name>A0A6L9VZV8_9ACTN</name>
<dbReference type="InterPro" id="IPR003439">
    <property type="entry name" value="ABC_transporter-like_ATP-bd"/>
</dbReference>
<feature type="region of interest" description="Disordered" evidence="5">
    <location>
        <begin position="1"/>
        <end position="22"/>
    </location>
</feature>
<gene>
    <name evidence="7" type="ORF">GCU60_05545</name>
</gene>
<dbReference type="InterPro" id="IPR027417">
    <property type="entry name" value="P-loop_NTPase"/>
</dbReference>
<dbReference type="InterPro" id="IPR017871">
    <property type="entry name" value="ABC_transporter-like_CS"/>
</dbReference>
<feature type="compositionally biased region" description="Polar residues" evidence="5">
    <location>
        <begin position="1"/>
        <end position="10"/>
    </location>
</feature>
<dbReference type="Proteomes" id="UP000479241">
    <property type="component" value="Unassembled WGS sequence"/>
</dbReference>
<dbReference type="SUPFAM" id="SSF52540">
    <property type="entry name" value="P-loop containing nucleoside triphosphate hydrolases"/>
    <property type="match status" value="2"/>
</dbReference>
<dbReference type="Gene3D" id="3.40.50.300">
    <property type="entry name" value="P-loop containing nucleotide triphosphate hydrolases"/>
    <property type="match status" value="2"/>
</dbReference>
<dbReference type="EMBL" id="JAAGWG010000007">
    <property type="protein sequence ID" value="NEK85228.1"/>
    <property type="molecule type" value="Genomic_DNA"/>
</dbReference>
<comment type="caution">
    <text evidence="7">The sequence shown here is derived from an EMBL/GenBank/DDBJ whole genome shotgun (WGS) entry which is preliminary data.</text>
</comment>
<evidence type="ECO:0000259" key="6">
    <source>
        <dbReference type="PROSITE" id="PS50893"/>
    </source>
</evidence>
<dbReference type="AlphaFoldDB" id="A0A6L9VZV8"/>
<dbReference type="PANTHER" id="PTHR43790">
    <property type="entry name" value="CARBOHYDRATE TRANSPORT ATP-BINDING PROTEIN MG119-RELATED"/>
    <property type="match status" value="1"/>
</dbReference>
<dbReference type="PROSITE" id="PS50893">
    <property type="entry name" value="ABC_TRANSPORTER_2"/>
    <property type="match status" value="2"/>
</dbReference>
<dbReference type="InterPro" id="IPR050107">
    <property type="entry name" value="ABC_carbohydrate_import_ATPase"/>
</dbReference>